<organism evidence="16 17">
    <name type="scientific">Catenaria anguillulae PL171</name>
    <dbReference type="NCBI Taxonomy" id="765915"/>
    <lineage>
        <taxon>Eukaryota</taxon>
        <taxon>Fungi</taxon>
        <taxon>Fungi incertae sedis</taxon>
        <taxon>Blastocladiomycota</taxon>
        <taxon>Blastocladiomycetes</taxon>
        <taxon>Blastocladiales</taxon>
        <taxon>Catenariaceae</taxon>
        <taxon>Catenaria</taxon>
    </lineage>
</organism>
<evidence type="ECO:0000259" key="14">
    <source>
        <dbReference type="Pfam" id="PF05922"/>
    </source>
</evidence>
<dbReference type="InterPro" id="IPR010435">
    <property type="entry name" value="C5a/SBT2-like_Fn3"/>
</dbReference>
<dbReference type="InterPro" id="IPR036852">
    <property type="entry name" value="Peptidase_S8/S53_dom_sf"/>
</dbReference>
<feature type="domain" description="Peptidase S8/S53" evidence="12">
    <location>
        <begin position="170"/>
        <end position="597"/>
    </location>
</feature>
<dbReference type="GO" id="GO:0006508">
    <property type="term" value="P:proteolysis"/>
    <property type="evidence" value="ECO:0007669"/>
    <property type="project" value="UniProtKB-KW"/>
</dbReference>
<evidence type="ECO:0000259" key="15">
    <source>
        <dbReference type="Pfam" id="PF06280"/>
    </source>
</evidence>
<accession>A0A1Y2HK17</accession>
<proteinExistence type="inferred from homology"/>
<dbReference type="InterPro" id="IPR003137">
    <property type="entry name" value="PA_domain"/>
</dbReference>
<evidence type="ECO:0000256" key="8">
    <source>
        <dbReference type="PIRSR" id="PIRSR615500-1"/>
    </source>
</evidence>
<dbReference type="AlphaFoldDB" id="A0A1Y2HK17"/>
<gene>
    <name evidence="16" type="ORF">BCR44DRAFT_73547</name>
</gene>
<evidence type="ECO:0000256" key="11">
    <source>
        <dbReference type="SAM" id="SignalP"/>
    </source>
</evidence>
<evidence type="ECO:0000256" key="6">
    <source>
        <dbReference type="ARBA" id="ARBA00022801"/>
    </source>
</evidence>
<keyword evidence="2" id="KW-0134">Cell wall</keyword>
<feature type="compositionally biased region" description="Low complexity" evidence="10">
    <location>
        <begin position="924"/>
        <end position="973"/>
    </location>
</feature>
<dbReference type="STRING" id="765915.A0A1Y2HK17"/>
<dbReference type="GO" id="GO:0016020">
    <property type="term" value="C:membrane"/>
    <property type="evidence" value="ECO:0007669"/>
    <property type="project" value="InterPro"/>
</dbReference>
<dbReference type="SUPFAM" id="SSF52025">
    <property type="entry name" value="PA domain"/>
    <property type="match status" value="1"/>
</dbReference>
<feature type="domain" description="Inhibitor I9" evidence="14">
    <location>
        <begin position="46"/>
        <end position="127"/>
    </location>
</feature>
<dbReference type="InterPro" id="IPR010259">
    <property type="entry name" value="S8pro/Inhibitor_I9"/>
</dbReference>
<dbReference type="PROSITE" id="PS51892">
    <property type="entry name" value="SUBTILASE"/>
    <property type="match status" value="1"/>
</dbReference>
<dbReference type="OrthoDB" id="10256524at2759"/>
<comment type="similarity">
    <text evidence="1 9">Belongs to the peptidase S8 family.</text>
</comment>
<feature type="active site" description="Charge relay system" evidence="8 9">
    <location>
        <position position="179"/>
    </location>
</feature>
<dbReference type="SUPFAM" id="SSF52743">
    <property type="entry name" value="Subtilisin-like"/>
    <property type="match status" value="1"/>
</dbReference>
<evidence type="ECO:0000256" key="3">
    <source>
        <dbReference type="ARBA" id="ARBA00022525"/>
    </source>
</evidence>
<feature type="region of interest" description="Disordered" evidence="10">
    <location>
        <begin position="922"/>
        <end position="1017"/>
    </location>
</feature>
<evidence type="ECO:0000313" key="16">
    <source>
        <dbReference type="EMBL" id="ORZ33432.1"/>
    </source>
</evidence>
<dbReference type="Pfam" id="PF00082">
    <property type="entry name" value="Peptidase_S8"/>
    <property type="match status" value="1"/>
</dbReference>
<feature type="active site" description="Charge relay system" evidence="8 9">
    <location>
        <position position="560"/>
    </location>
</feature>
<evidence type="ECO:0000256" key="10">
    <source>
        <dbReference type="SAM" id="MobiDB-lite"/>
    </source>
</evidence>
<evidence type="ECO:0000256" key="9">
    <source>
        <dbReference type="PROSITE-ProRule" id="PRU01240"/>
    </source>
</evidence>
<feature type="domain" description="PA" evidence="13">
    <location>
        <begin position="409"/>
        <end position="487"/>
    </location>
</feature>
<dbReference type="PANTHER" id="PTHR43806">
    <property type="entry name" value="PEPTIDASE S8"/>
    <property type="match status" value="1"/>
</dbReference>
<feature type="domain" description="C5a peptidase/Subtilisin-like protease SBT2-like Fn3-like" evidence="15">
    <location>
        <begin position="636"/>
        <end position="746"/>
    </location>
</feature>
<dbReference type="GO" id="GO:0005615">
    <property type="term" value="C:extracellular space"/>
    <property type="evidence" value="ECO:0007669"/>
    <property type="project" value="TreeGrafter"/>
</dbReference>
<keyword evidence="5 11" id="KW-0732">Signal</keyword>
<dbReference type="Gene3D" id="3.40.50.200">
    <property type="entry name" value="Peptidase S8/S53 domain"/>
    <property type="match status" value="1"/>
</dbReference>
<dbReference type="Gene3D" id="2.60.40.1710">
    <property type="entry name" value="Subtilisin-like superfamily"/>
    <property type="match status" value="1"/>
</dbReference>
<comment type="caution">
    <text evidence="16">The sequence shown here is derived from an EMBL/GenBank/DDBJ whole genome shotgun (WGS) entry which is preliminary data.</text>
</comment>
<evidence type="ECO:0000256" key="5">
    <source>
        <dbReference type="ARBA" id="ARBA00022729"/>
    </source>
</evidence>
<evidence type="ECO:0000259" key="13">
    <source>
        <dbReference type="Pfam" id="PF02225"/>
    </source>
</evidence>
<sequence>MATTKPKRFMMRSILLALILSALALGANSQDVIRQAPSGAQIAEGRYIVQFTRAPAVQASLRNTRESASLRNAAQAQQESFNARARALPKVKIERSFTKLFNGVSIRATKDQIVELSKVAGVKAIYPVLLHSFDPMEVTPNADPAKRTDLSSSHNATGVARVREELKLTGKGIRIAIIDSGVDYRHPAFARPGQTCPRLGESGCRVIKGVDIVGDDWNPADPLRDVVKPDDDPDDCISGHGTHVAGISAGADNVFTGVAPDADILAYKVFGCTGPRTSTTTDAMVAAMERATDDGAHVINMSIGGGAMFDDWPTAQAATALADKGVIVVSSQGNNGPKGLFWGGAPGAARRGFGTGSADAPTTVSSSLTVTGLAGATEIAFNNEESTAGKFTRGTAFAIKNSPNAPTTADDGCNAFPAGTFTGKVALVRRGTCAFAIKAENARVAGATGVLVYNNAPGMPGLFSGSITPAGFAIPVGYVSGVDGERLWAAANTGAEVTIANNGGQLALPNLVTGGQPSDFTSWGPGPTLVMKPDVIAPGGNIYSSYPRRQGSYASLSGTSMASPYLAGVSALFREAFPEVFEGAFDQMQRRVQNTAEPVRLASTGLPWPVPRQGAGYINAYNLLTNRVAVTPSKLELGDGNDRKTREIRVSNTGSQTIAYTLSHQPATSVNQNGAPLNPIFSNTTTARVSISAAQITLRARESARVQIEVFPNPGQGPFWLQSGWVVLTPSEGSPAGTPTLRVPYLLMTGDYSQYAQLPADPTRSPVIADSDLSAWDPASTGPRPKSKREESDSTKSIGPYSLNGTDIPLLYVEPAHINRNMRIEVFNATNKQRLGLVADYPYTQPNRYLLPSANSTLLVGTRPLRGWQGEYFESETSAAKVVPDGDYYFELSFVRPGKSNDGWETRHAKYWTSPRILIRRDGGASTTTSTTTAAATTTTTAAATTTTSAAATTTSSAATTATTTSGAGSSTANPTVPTDLPVYGRRPRPSTPVVAPEPVYGRRPTRPAVGGNARID</sequence>
<dbReference type="InterPro" id="IPR000209">
    <property type="entry name" value="Peptidase_S8/S53_dom"/>
</dbReference>
<dbReference type="GO" id="GO:0004252">
    <property type="term" value="F:serine-type endopeptidase activity"/>
    <property type="evidence" value="ECO:0007669"/>
    <property type="project" value="UniProtKB-UniRule"/>
</dbReference>
<keyword evidence="7 9" id="KW-0720">Serine protease</keyword>
<evidence type="ECO:0000256" key="4">
    <source>
        <dbReference type="ARBA" id="ARBA00022670"/>
    </source>
</evidence>
<keyword evidence="3" id="KW-0964">Secreted</keyword>
<dbReference type="InterPro" id="IPR015500">
    <property type="entry name" value="Peptidase_S8_subtilisin-rel"/>
</dbReference>
<reference evidence="16 17" key="1">
    <citation type="submission" date="2016-07" db="EMBL/GenBank/DDBJ databases">
        <title>Pervasive Adenine N6-methylation of Active Genes in Fungi.</title>
        <authorList>
            <consortium name="DOE Joint Genome Institute"/>
            <person name="Mondo S.J."/>
            <person name="Dannebaum R.O."/>
            <person name="Kuo R.C."/>
            <person name="Labutti K."/>
            <person name="Haridas S."/>
            <person name="Kuo A."/>
            <person name="Salamov A."/>
            <person name="Ahrendt S.R."/>
            <person name="Lipzen A."/>
            <person name="Sullivan W."/>
            <person name="Andreopoulos W.B."/>
            <person name="Clum A."/>
            <person name="Lindquist E."/>
            <person name="Daum C."/>
            <person name="Ramamoorthy G.K."/>
            <person name="Gryganskyi A."/>
            <person name="Culley D."/>
            <person name="Magnuson J.K."/>
            <person name="James T.Y."/>
            <person name="O'Malley M.A."/>
            <person name="Stajich J.E."/>
            <person name="Spatafora J.W."/>
            <person name="Visel A."/>
            <person name="Grigoriev I.V."/>
        </authorList>
    </citation>
    <scope>NUCLEOTIDE SEQUENCE [LARGE SCALE GENOMIC DNA]</scope>
    <source>
        <strain evidence="16 17">PL171</strain>
    </source>
</reference>
<dbReference type="Gene3D" id="3.50.30.30">
    <property type="match status" value="1"/>
</dbReference>
<dbReference type="InterPro" id="IPR046450">
    <property type="entry name" value="PA_dom_sf"/>
</dbReference>
<feature type="active site" description="Charge relay system" evidence="8 9">
    <location>
        <position position="240"/>
    </location>
</feature>
<dbReference type="InterPro" id="IPR023827">
    <property type="entry name" value="Peptidase_S8_Asp-AS"/>
</dbReference>
<name>A0A1Y2HK17_9FUNG</name>
<feature type="chain" id="PRO_5012011149" evidence="11">
    <location>
        <begin position="30"/>
        <end position="1017"/>
    </location>
</feature>
<dbReference type="Pfam" id="PF06280">
    <property type="entry name" value="fn3_5"/>
    <property type="match status" value="1"/>
</dbReference>
<evidence type="ECO:0000256" key="7">
    <source>
        <dbReference type="ARBA" id="ARBA00022825"/>
    </source>
</evidence>
<dbReference type="Pfam" id="PF02225">
    <property type="entry name" value="PA"/>
    <property type="match status" value="1"/>
</dbReference>
<evidence type="ECO:0000313" key="17">
    <source>
        <dbReference type="Proteomes" id="UP000193411"/>
    </source>
</evidence>
<dbReference type="InterPro" id="IPR050131">
    <property type="entry name" value="Peptidase_S8_subtilisin-like"/>
</dbReference>
<keyword evidence="6 9" id="KW-0378">Hydrolase</keyword>
<feature type="region of interest" description="Disordered" evidence="10">
    <location>
        <begin position="759"/>
        <end position="801"/>
    </location>
</feature>
<dbReference type="Proteomes" id="UP000193411">
    <property type="component" value="Unassembled WGS sequence"/>
</dbReference>
<evidence type="ECO:0000256" key="1">
    <source>
        <dbReference type="ARBA" id="ARBA00011073"/>
    </source>
</evidence>
<evidence type="ECO:0000259" key="12">
    <source>
        <dbReference type="Pfam" id="PF00082"/>
    </source>
</evidence>
<dbReference type="EMBL" id="MCFL01000036">
    <property type="protein sequence ID" value="ORZ33432.1"/>
    <property type="molecule type" value="Genomic_DNA"/>
</dbReference>
<protein>
    <submittedName>
        <fullName evidence="16">Peptidase S8/S53 domain-containing protein</fullName>
    </submittedName>
</protein>
<dbReference type="Pfam" id="PF05922">
    <property type="entry name" value="Inhibitor_I9"/>
    <property type="match status" value="1"/>
</dbReference>
<keyword evidence="4 9" id="KW-0645">Protease</keyword>
<evidence type="ECO:0000256" key="2">
    <source>
        <dbReference type="ARBA" id="ARBA00022512"/>
    </source>
</evidence>
<dbReference type="PANTHER" id="PTHR43806:SF66">
    <property type="entry name" value="SERIN ENDOPEPTIDASE"/>
    <property type="match status" value="1"/>
</dbReference>
<keyword evidence="17" id="KW-1185">Reference proteome</keyword>
<feature type="signal peptide" evidence="11">
    <location>
        <begin position="1"/>
        <end position="29"/>
    </location>
</feature>
<dbReference type="PROSITE" id="PS00136">
    <property type="entry name" value="SUBTILASE_ASP"/>
    <property type="match status" value="1"/>
</dbReference>
<dbReference type="PRINTS" id="PR00723">
    <property type="entry name" value="SUBTILISIN"/>
</dbReference>